<dbReference type="Pfam" id="PF00145">
    <property type="entry name" value="DNA_methylase"/>
    <property type="match status" value="1"/>
</dbReference>
<dbReference type="Proteomes" id="UP001472866">
    <property type="component" value="Chromosome 03"/>
</dbReference>
<evidence type="ECO:0000313" key="4">
    <source>
        <dbReference type="Proteomes" id="UP001472866"/>
    </source>
</evidence>
<keyword evidence="4" id="KW-1185">Reference proteome</keyword>
<dbReference type="AlphaFoldDB" id="A0AAX4P5B2"/>
<evidence type="ECO:0000256" key="2">
    <source>
        <dbReference type="ARBA" id="ARBA00022679"/>
    </source>
</evidence>
<name>A0AAX4P5B2_9CHLO</name>
<evidence type="ECO:0000256" key="1">
    <source>
        <dbReference type="ARBA" id="ARBA00022603"/>
    </source>
</evidence>
<dbReference type="InterPro" id="IPR029063">
    <property type="entry name" value="SAM-dependent_MTases_sf"/>
</dbReference>
<evidence type="ECO:0000313" key="3">
    <source>
        <dbReference type="EMBL" id="WZN60830.1"/>
    </source>
</evidence>
<dbReference type="GO" id="GO:0008168">
    <property type="term" value="F:methyltransferase activity"/>
    <property type="evidence" value="ECO:0007669"/>
    <property type="project" value="UniProtKB-KW"/>
</dbReference>
<proteinExistence type="predicted"/>
<accession>A0AAX4P5B2</accession>
<organism evidence="3 4">
    <name type="scientific">Chloropicon roscoffensis</name>
    <dbReference type="NCBI Taxonomy" id="1461544"/>
    <lineage>
        <taxon>Eukaryota</taxon>
        <taxon>Viridiplantae</taxon>
        <taxon>Chlorophyta</taxon>
        <taxon>Chloropicophyceae</taxon>
        <taxon>Chloropicales</taxon>
        <taxon>Chloropicaceae</taxon>
        <taxon>Chloropicon</taxon>
    </lineage>
</organism>
<gene>
    <name evidence="3" type="ORF">HKI87_03g23640</name>
</gene>
<dbReference type="EMBL" id="CP151503">
    <property type="protein sequence ID" value="WZN60830.1"/>
    <property type="molecule type" value="Genomic_DNA"/>
</dbReference>
<reference evidence="3 4" key="1">
    <citation type="submission" date="2024-03" db="EMBL/GenBank/DDBJ databases">
        <title>Complete genome sequence of the green alga Chloropicon roscoffensis RCC1871.</title>
        <authorList>
            <person name="Lemieux C."/>
            <person name="Pombert J.-F."/>
            <person name="Otis C."/>
            <person name="Turmel M."/>
        </authorList>
    </citation>
    <scope>NUCLEOTIDE SEQUENCE [LARGE SCALE GENOMIC DNA]</scope>
    <source>
        <strain evidence="3 4">RCC1871</strain>
    </source>
</reference>
<dbReference type="Gene3D" id="3.40.50.150">
    <property type="entry name" value="Vaccinia Virus protein VP39"/>
    <property type="match status" value="1"/>
</dbReference>
<protein>
    <recommendedName>
        <fullName evidence="5">DNA (cytosine-5-)-methyltransferase</fullName>
    </recommendedName>
</protein>
<dbReference type="GO" id="GO:0032259">
    <property type="term" value="P:methylation"/>
    <property type="evidence" value="ECO:0007669"/>
    <property type="project" value="UniProtKB-KW"/>
</dbReference>
<keyword evidence="2" id="KW-0808">Transferase</keyword>
<sequence>MTDKLPGAWSDTGHYLFNSTFDGEVSLVSGGTPCEDVSARGLREGPKGLLSCLWQDLLGWVDAVKAPRILWENVLGALGTQCPKRGKGCQCEKDGGEESLLGCLIKELEKREFHWAYRVICSTSFGILRRRRVILLADREDPGWARSVLFGRSQKAAEERQRLGVHTEPAGATPSGEGEYDYFVLDERSRSSALGPYSRQASRLVPCPTGEKTYLVMRVRGGQRAGGVSREVRKVAMLSIAKVFGVGDEKDLKIFDLMRGANKLRDECPKSWPRAGWGSLVRATGRYQRHALREDHFGALVPTTEAERAQTSVEDLWKEGLSGEVTSTALKELDRWTEMRKRSLEAQKARGDPRAALRLQAAAGTETVLWVNGEKHRVIKGCSVTFEVLLCAQDGRTRWTTLEGEETIVFRGRGQPAKDVVFDHKVCENCKFQIQWTGLTPEGMHFFIRHHSFLDDDG</sequence>
<keyword evidence="1" id="KW-0489">Methyltransferase</keyword>
<dbReference type="SUPFAM" id="SSF53335">
    <property type="entry name" value="S-adenosyl-L-methionine-dependent methyltransferases"/>
    <property type="match status" value="1"/>
</dbReference>
<dbReference type="InterPro" id="IPR001525">
    <property type="entry name" value="C5_MeTfrase"/>
</dbReference>
<evidence type="ECO:0008006" key="5">
    <source>
        <dbReference type="Google" id="ProtNLM"/>
    </source>
</evidence>